<gene>
    <name evidence="2" type="ORF">HRTV-25_gp30</name>
</gene>
<protein>
    <submittedName>
        <fullName evidence="2">Baseplate assembly protein V</fullName>
    </submittedName>
</protein>
<keyword evidence="3" id="KW-1185">Reference proteome</keyword>
<evidence type="ECO:0000313" key="2">
    <source>
        <dbReference type="EMBL" id="UBF22611.1"/>
    </source>
</evidence>
<feature type="region of interest" description="Disordered" evidence="1">
    <location>
        <begin position="129"/>
        <end position="169"/>
    </location>
</feature>
<proteinExistence type="predicted"/>
<dbReference type="EMBL" id="MZ334521">
    <property type="protein sequence ID" value="UBF22611.1"/>
    <property type="molecule type" value="Genomic_DNA"/>
</dbReference>
<reference evidence="2" key="1">
    <citation type="submission" date="2021-05" db="EMBL/GenBank/DDBJ databases">
        <title>Diversity, taxonomy and evolution of archaeal viruses of the class Caudoviricetes.</title>
        <authorList>
            <person name="Liu Y."/>
            <person name="Demina T.A."/>
            <person name="Roux S."/>
            <person name="Aiewsakun P."/>
            <person name="Kazlauskas D."/>
            <person name="Simmonds P."/>
            <person name="Prangishvili D."/>
            <person name="Oksanen H.M."/>
            <person name="Krupovic M."/>
        </authorList>
    </citation>
    <scope>NUCLEOTIDE SEQUENCE</scope>
    <source>
        <strain evidence="2">HRTV-25/14</strain>
    </source>
</reference>
<name>A0AAE8XZN6_9CAUD</name>
<feature type="compositionally biased region" description="Polar residues" evidence="1">
    <location>
        <begin position="147"/>
        <end position="169"/>
    </location>
</feature>
<evidence type="ECO:0000313" key="3">
    <source>
        <dbReference type="Proteomes" id="UP000827232"/>
    </source>
</evidence>
<organism evidence="2 3">
    <name type="scientific">Halorubrum tailed virus 25</name>
    <dbReference type="NCBI Taxonomy" id="2878006"/>
    <lineage>
        <taxon>Viruses</taxon>
        <taxon>Duplodnaviria</taxon>
        <taxon>Heunggongvirae</taxon>
        <taxon>Uroviricota</taxon>
        <taxon>Caudoviricetes</taxon>
        <taxon>Thumleimavirales</taxon>
        <taxon>Hafunaviridae</taxon>
        <taxon>Laminvirus</taxon>
        <taxon>Laminvirus thailandense</taxon>
        <taxon>Laminvirus HRTV25</taxon>
    </lineage>
</organism>
<accession>A0AAE8XZN6</accession>
<dbReference type="Proteomes" id="UP000827232">
    <property type="component" value="Segment"/>
</dbReference>
<sequence>MRDEQARYGRVSSVFLNSEKGAIFVNVVTGPNREPREMKFSAPKPGVWYVPQEGDMVEVHNVNGTNVARFPANEPEGFSLPNDLSEGDVCFRLNQETKLHFSVQEDGTVNVDLTADGVVNVNAPTVNVGDKDGTFKPVARQGDPISGTDSNGGSVTGQIDSGSSSVNSS</sequence>
<evidence type="ECO:0000256" key="1">
    <source>
        <dbReference type="SAM" id="MobiDB-lite"/>
    </source>
</evidence>